<accession>A0A2G1BVC2</accession>
<gene>
    <name evidence="2" type="ORF">CSC81_06115</name>
    <name evidence="1" type="ORF">Q8W23_00885</name>
</gene>
<sequence>MKKSFLPLSVFLTLFLISCTKEESKIIEEPSESILFFDDFEKGDLSKTENNVSYGSSTYSSVSNKVKKDGEYSLQFYYKGGLSGEDAFAEQRISYPNTGELWIKYDLYIPNNYTHRKEENSASNNKFLAVYKSDYRYPGFHVNWSLSPNNTGGSNLTLHRYRNGTEQPSISPSGGLGTNFITEDDHGKWIHIMARVKAPSSEEATDGVMQLWKNDVLVCDETALDMYGGIDENFMNEMYLMGWSNSGYLEDTIFYIDNLSLSYSSF</sequence>
<reference evidence="1 4" key="3">
    <citation type="submission" date="2023-07" db="EMBL/GenBank/DDBJ databases">
        <title>Genome content predicts the carbon catabolic preferences of heterotrophic bacteria.</title>
        <authorList>
            <person name="Gralka M."/>
        </authorList>
    </citation>
    <scope>NUCLEOTIDE SEQUENCE [LARGE SCALE GENOMIC DNA]</scope>
    <source>
        <strain evidence="1 4">4G03</strain>
    </source>
</reference>
<protein>
    <submittedName>
        <fullName evidence="1">Heparin lyase I family protein</fullName>
    </submittedName>
</protein>
<dbReference type="PROSITE" id="PS51257">
    <property type="entry name" value="PROKAR_LIPOPROTEIN"/>
    <property type="match status" value="1"/>
</dbReference>
<dbReference type="InterPro" id="IPR025975">
    <property type="entry name" value="Polysacc_lyase"/>
</dbReference>
<keyword evidence="1" id="KW-0456">Lyase</keyword>
<reference evidence="2 3" key="1">
    <citation type="journal article" date="2016" name="Nat. Commun.">
        <title>Microbial interactions lead to rapid micro-scale successions on model marine particles.</title>
        <authorList>
            <person name="Datta M.S."/>
            <person name="Sliwerska E."/>
            <person name="Gore J."/>
            <person name="Polz M.F."/>
            <person name="Cordero O.X."/>
        </authorList>
    </citation>
    <scope>NUCLEOTIDE SEQUENCE [LARGE SCALE GENOMIC DNA]</scope>
    <source>
        <strain evidence="2 3">4G03</strain>
    </source>
</reference>
<evidence type="ECO:0000313" key="1">
    <source>
        <dbReference type="EMBL" id="MDP2540019.1"/>
    </source>
</evidence>
<dbReference type="EMBL" id="JAUYVU010000001">
    <property type="protein sequence ID" value="MDP2540019.1"/>
    <property type="molecule type" value="Genomic_DNA"/>
</dbReference>
<evidence type="ECO:0000313" key="3">
    <source>
        <dbReference type="Proteomes" id="UP000222163"/>
    </source>
</evidence>
<dbReference type="Proteomes" id="UP001242342">
    <property type="component" value="Unassembled WGS sequence"/>
</dbReference>
<dbReference type="AlphaFoldDB" id="A0A2G1BVC2"/>
<organism evidence="2 3">
    <name type="scientific">Tenacibaculum discolor</name>
    <dbReference type="NCBI Taxonomy" id="361581"/>
    <lineage>
        <taxon>Bacteria</taxon>
        <taxon>Pseudomonadati</taxon>
        <taxon>Bacteroidota</taxon>
        <taxon>Flavobacteriia</taxon>
        <taxon>Flavobacteriales</taxon>
        <taxon>Flavobacteriaceae</taxon>
        <taxon>Tenacibaculum</taxon>
    </lineage>
</organism>
<dbReference type="Gene3D" id="2.60.120.200">
    <property type="match status" value="1"/>
</dbReference>
<dbReference type="GO" id="GO:0016829">
    <property type="term" value="F:lyase activity"/>
    <property type="evidence" value="ECO:0007669"/>
    <property type="project" value="UniProtKB-KW"/>
</dbReference>
<dbReference type="EMBL" id="PDUU01000004">
    <property type="protein sequence ID" value="PHN97980.1"/>
    <property type="molecule type" value="Genomic_DNA"/>
</dbReference>
<comment type="caution">
    <text evidence="2">The sequence shown here is derived from an EMBL/GenBank/DDBJ whole genome shotgun (WGS) entry which is preliminary data.</text>
</comment>
<evidence type="ECO:0000313" key="4">
    <source>
        <dbReference type="Proteomes" id="UP001242342"/>
    </source>
</evidence>
<evidence type="ECO:0000313" key="2">
    <source>
        <dbReference type="EMBL" id="PHN97980.1"/>
    </source>
</evidence>
<dbReference type="Pfam" id="PF14099">
    <property type="entry name" value="Polysacc_lyase"/>
    <property type="match status" value="1"/>
</dbReference>
<reference evidence="2" key="2">
    <citation type="submission" date="2017-10" db="EMBL/GenBank/DDBJ databases">
        <authorList>
            <person name="Enke T.N."/>
            <person name="Cordero O.X."/>
        </authorList>
    </citation>
    <scope>NUCLEOTIDE SEQUENCE</scope>
    <source>
        <strain evidence="2">4G03</strain>
    </source>
</reference>
<keyword evidence="4" id="KW-1185">Reference proteome</keyword>
<dbReference type="Proteomes" id="UP000222163">
    <property type="component" value="Unassembled WGS sequence"/>
</dbReference>
<dbReference type="RefSeq" id="WP_099214885.1">
    <property type="nucleotide sequence ID" value="NZ_JAUYVU010000001.1"/>
</dbReference>
<proteinExistence type="predicted"/>
<name>A0A2G1BVC2_9FLAO</name>